<dbReference type="Proteomes" id="UP001524944">
    <property type="component" value="Unassembled WGS sequence"/>
</dbReference>
<dbReference type="EC" id="2.7.7.76" evidence="2"/>
<dbReference type="PANTHER" id="PTHR43777:SF1">
    <property type="entry name" value="MOLYBDENUM COFACTOR CYTIDYLYLTRANSFERASE"/>
    <property type="match status" value="1"/>
</dbReference>
<sequence>MGKIKAMILAAGFSSRMKTNKMLLPLGEMTIIENTLQGFLQSEVDGVAVVLGHDKEKIARVLTPYPVQFIENPRFSQGMSTSVQAGIEQLQGDQDLDGVMITPGDMPFIQAKTVDGIIKIFREFAYPIIIPLYQGRRGHPVFFAKELMPQLLAVSGDMGARGVIRSNPEKCFFLEVDDPGILIDMDAPEEYDKWRDSGLNPKDIKEIKDTFDIR</sequence>
<dbReference type="InterPro" id="IPR017696">
    <property type="entry name" value="Mo_hydrolase_YgfJ"/>
</dbReference>
<comment type="caution">
    <text evidence="2">The sequence shown here is derived from an EMBL/GenBank/DDBJ whole genome shotgun (WGS) entry which is preliminary data.</text>
</comment>
<dbReference type="GO" id="GO:0061602">
    <property type="term" value="F:molybdenum cofactor cytidylyltransferase activity"/>
    <property type="evidence" value="ECO:0007669"/>
    <property type="project" value="UniProtKB-EC"/>
</dbReference>
<dbReference type="InterPro" id="IPR025877">
    <property type="entry name" value="MobA-like_NTP_Trfase"/>
</dbReference>
<keyword evidence="2" id="KW-0808">Transferase</keyword>
<name>A0ABT1Y111_9FIRM</name>
<evidence type="ECO:0000313" key="3">
    <source>
        <dbReference type="Proteomes" id="UP001524944"/>
    </source>
</evidence>
<accession>A0ABT1Y111</accession>
<evidence type="ECO:0000259" key="1">
    <source>
        <dbReference type="Pfam" id="PF12804"/>
    </source>
</evidence>
<proteinExistence type="predicted"/>
<dbReference type="CDD" id="cd04182">
    <property type="entry name" value="GT_2_like_f"/>
    <property type="match status" value="1"/>
</dbReference>
<dbReference type="Gene3D" id="3.90.550.10">
    <property type="entry name" value="Spore Coat Polysaccharide Biosynthesis Protein SpsA, Chain A"/>
    <property type="match status" value="1"/>
</dbReference>
<dbReference type="InterPro" id="IPR029044">
    <property type="entry name" value="Nucleotide-diphossugar_trans"/>
</dbReference>
<keyword evidence="3" id="KW-1185">Reference proteome</keyword>
<organism evidence="2 3">
    <name type="scientific">Dehalobacterium formicoaceticum</name>
    <dbReference type="NCBI Taxonomy" id="51515"/>
    <lineage>
        <taxon>Bacteria</taxon>
        <taxon>Bacillati</taxon>
        <taxon>Bacillota</taxon>
        <taxon>Clostridia</taxon>
        <taxon>Eubacteriales</taxon>
        <taxon>Peptococcaceae</taxon>
        <taxon>Dehalobacterium</taxon>
    </lineage>
</organism>
<dbReference type="RefSeq" id="WP_257912085.1">
    <property type="nucleotide sequence ID" value="NZ_JANPWE010000001.1"/>
</dbReference>
<dbReference type="EMBL" id="JANPWE010000001">
    <property type="protein sequence ID" value="MCR6544549.1"/>
    <property type="molecule type" value="Genomic_DNA"/>
</dbReference>
<protein>
    <submittedName>
        <fullName evidence="2">Molybdenum cofactor cytidylyltransferase</fullName>
        <ecNumber evidence="2">2.7.7.76</ecNumber>
    </submittedName>
</protein>
<dbReference type="Pfam" id="PF12804">
    <property type="entry name" value="NTP_transf_3"/>
    <property type="match status" value="1"/>
</dbReference>
<evidence type="ECO:0000313" key="2">
    <source>
        <dbReference type="EMBL" id="MCR6544549.1"/>
    </source>
</evidence>
<keyword evidence="2" id="KW-0548">Nucleotidyltransferase</keyword>
<dbReference type="SUPFAM" id="SSF53448">
    <property type="entry name" value="Nucleotide-diphospho-sugar transferases"/>
    <property type="match status" value="1"/>
</dbReference>
<gene>
    <name evidence="2" type="primary">mocA</name>
    <name evidence="2" type="ORF">NVS47_03310</name>
</gene>
<dbReference type="NCBIfam" id="TIGR03310">
    <property type="entry name" value="matur_MocA_YgfJ"/>
    <property type="match status" value="1"/>
</dbReference>
<feature type="domain" description="MobA-like NTP transferase" evidence="1">
    <location>
        <begin position="6"/>
        <end position="167"/>
    </location>
</feature>
<dbReference type="PANTHER" id="PTHR43777">
    <property type="entry name" value="MOLYBDENUM COFACTOR CYTIDYLYLTRANSFERASE"/>
    <property type="match status" value="1"/>
</dbReference>
<reference evidence="2 3" key="1">
    <citation type="submission" date="2022-08" db="EMBL/GenBank/DDBJ databases">
        <title>Proteogenomics of the novel Dehalobacterium formicoaceticum strain EZ94 highlights a key role of methyltransferases during anaerobic dichloromethane degradation.</title>
        <authorList>
            <person name="Wasmund K."/>
        </authorList>
    </citation>
    <scope>NUCLEOTIDE SEQUENCE [LARGE SCALE GENOMIC DNA]</scope>
    <source>
        <strain evidence="2 3">EZ94</strain>
    </source>
</reference>